<feature type="transmembrane region" description="Helical" evidence="2">
    <location>
        <begin position="28"/>
        <end position="51"/>
    </location>
</feature>
<keyword evidence="2" id="KW-0812">Transmembrane</keyword>
<name>A0ABP8VRB5_9MICO</name>
<keyword evidence="4" id="KW-1185">Reference proteome</keyword>
<organism evidence="3 4">
    <name type="scientific">Frondihabitans cladoniiphilus</name>
    <dbReference type="NCBI Taxonomy" id="715785"/>
    <lineage>
        <taxon>Bacteria</taxon>
        <taxon>Bacillati</taxon>
        <taxon>Actinomycetota</taxon>
        <taxon>Actinomycetes</taxon>
        <taxon>Micrococcales</taxon>
        <taxon>Microbacteriaceae</taxon>
        <taxon>Frondihabitans</taxon>
    </lineage>
</organism>
<evidence type="ECO:0000313" key="3">
    <source>
        <dbReference type="EMBL" id="GAA4669534.1"/>
    </source>
</evidence>
<feature type="region of interest" description="Disordered" evidence="1">
    <location>
        <begin position="253"/>
        <end position="287"/>
    </location>
</feature>
<gene>
    <name evidence="3" type="ORF">GCM10025780_10970</name>
</gene>
<proteinExistence type="predicted"/>
<dbReference type="Proteomes" id="UP001501295">
    <property type="component" value="Unassembled WGS sequence"/>
</dbReference>
<sequence>MKDGIGAGWRLVSEWARPVLLRRWRLRVLAFTAVVGVVSAGVVATFVPAVIHDGPIAGAADDVAGAVLAASSGVGIAAILAIVLVFLRIRRFERGAASAGSVATGSVAAGSVAAVSAGATARAGDARPDDTFDPPASPRASPDRRWRRPPRQVEVTPAARAAIRAAWAAGLEPDLDVAVRLAAAEAARRTRAVVPRLTTTGLAFVPVWIAGLGIWAATGFAPSLGIVPCYFLLQAGGLGVGLHSLGRTRADIETAPTAVPEHLEPDGRKKPDRRPRKVLGTDFSDYD</sequence>
<feature type="transmembrane region" description="Helical" evidence="2">
    <location>
        <begin position="223"/>
        <end position="242"/>
    </location>
</feature>
<feature type="region of interest" description="Disordered" evidence="1">
    <location>
        <begin position="122"/>
        <end position="153"/>
    </location>
</feature>
<accession>A0ABP8VRB5</accession>
<comment type="caution">
    <text evidence="3">The sequence shown here is derived from an EMBL/GenBank/DDBJ whole genome shotgun (WGS) entry which is preliminary data.</text>
</comment>
<keyword evidence="2" id="KW-0472">Membrane</keyword>
<feature type="transmembrane region" description="Helical" evidence="2">
    <location>
        <begin position="197"/>
        <end position="217"/>
    </location>
</feature>
<dbReference type="EMBL" id="BAABLM010000002">
    <property type="protein sequence ID" value="GAA4669534.1"/>
    <property type="molecule type" value="Genomic_DNA"/>
</dbReference>
<evidence type="ECO:0000256" key="2">
    <source>
        <dbReference type="SAM" id="Phobius"/>
    </source>
</evidence>
<feature type="transmembrane region" description="Helical" evidence="2">
    <location>
        <begin position="63"/>
        <end position="87"/>
    </location>
</feature>
<protein>
    <submittedName>
        <fullName evidence="3">Uncharacterized protein</fullName>
    </submittedName>
</protein>
<evidence type="ECO:0000313" key="4">
    <source>
        <dbReference type="Proteomes" id="UP001501295"/>
    </source>
</evidence>
<keyword evidence="2" id="KW-1133">Transmembrane helix</keyword>
<evidence type="ECO:0000256" key="1">
    <source>
        <dbReference type="SAM" id="MobiDB-lite"/>
    </source>
</evidence>
<reference evidence="4" key="1">
    <citation type="journal article" date="2019" name="Int. J. Syst. Evol. Microbiol.">
        <title>The Global Catalogue of Microorganisms (GCM) 10K type strain sequencing project: providing services to taxonomists for standard genome sequencing and annotation.</title>
        <authorList>
            <consortium name="The Broad Institute Genomics Platform"/>
            <consortium name="The Broad Institute Genome Sequencing Center for Infectious Disease"/>
            <person name="Wu L."/>
            <person name="Ma J."/>
        </authorList>
    </citation>
    <scope>NUCLEOTIDE SEQUENCE [LARGE SCALE GENOMIC DNA]</scope>
    <source>
        <strain evidence="4">JCM 18956</strain>
    </source>
</reference>
<dbReference type="RefSeq" id="WP_345374153.1">
    <property type="nucleotide sequence ID" value="NZ_BAABLM010000002.1"/>
</dbReference>